<sequence length="352" mass="39921">MAVDVETPRPLPLACDGNGRCNAEPSLLTRLPSTQIDIIDIRAGGRPLDLKESIRSGLREPDTNGIRSIPSLLLWNEQGLRYFEQVTYAPEYYLTNIEIQLLREHSVHLARNIEPGTIILELGSGCLRKTNVFLQAIEDLGRQADYYALDLDLKELDRTLQELEPNRFKHVRCHGLLGTYDDGKVWLSRGIHDTKPKYVLSLGSTMGSFTKLEASEFLGEWAHVLRQGNDGMKEAPDAKIIIGLDGSKDSRKVWSAYNDSSGANRRFILNALGNANEHLGYKAFNLKDWAVRGEWDVDGGKHVHHKYDDWDKWELWEHSQLIEVEKYMNDDRSYGLHVLSPNSSDGALYTVF</sequence>
<accession>A0ACC0D9J9</accession>
<keyword evidence="2" id="KW-1185">Reference proteome</keyword>
<proteinExistence type="predicted"/>
<dbReference type="Proteomes" id="UP001497680">
    <property type="component" value="Unassembled WGS sequence"/>
</dbReference>
<dbReference type="EMBL" id="MU394297">
    <property type="protein sequence ID" value="KAI6089217.1"/>
    <property type="molecule type" value="Genomic_DNA"/>
</dbReference>
<reference evidence="1 2" key="1">
    <citation type="journal article" date="2022" name="New Phytol.">
        <title>Ecological generalism drives hyperdiversity of secondary metabolite gene clusters in xylarialean endophytes.</title>
        <authorList>
            <person name="Franco M.E.E."/>
            <person name="Wisecaver J.H."/>
            <person name="Arnold A.E."/>
            <person name="Ju Y.M."/>
            <person name="Slot J.C."/>
            <person name="Ahrendt S."/>
            <person name="Moore L.P."/>
            <person name="Eastman K.E."/>
            <person name="Scott K."/>
            <person name="Konkel Z."/>
            <person name="Mondo S.J."/>
            <person name="Kuo A."/>
            <person name="Hayes R.D."/>
            <person name="Haridas S."/>
            <person name="Andreopoulos B."/>
            <person name="Riley R."/>
            <person name="LaButti K."/>
            <person name="Pangilinan J."/>
            <person name="Lipzen A."/>
            <person name="Amirebrahimi M."/>
            <person name="Yan J."/>
            <person name="Adam C."/>
            <person name="Keymanesh K."/>
            <person name="Ng V."/>
            <person name="Louie K."/>
            <person name="Northen T."/>
            <person name="Drula E."/>
            <person name="Henrissat B."/>
            <person name="Hsieh H.M."/>
            <person name="Youens-Clark K."/>
            <person name="Lutzoni F."/>
            <person name="Miadlikowska J."/>
            <person name="Eastwood D.C."/>
            <person name="Hamelin R.C."/>
            <person name="Grigoriev I.V."/>
            <person name="U'Ren J.M."/>
        </authorList>
    </citation>
    <scope>NUCLEOTIDE SEQUENCE [LARGE SCALE GENOMIC DNA]</scope>
    <source>
        <strain evidence="1 2">ER1909</strain>
    </source>
</reference>
<evidence type="ECO:0000313" key="2">
    <source>
        <dbReference type="Proteomes" id="UP001497680"/>
    </source>
</evidence>
<organism evidence="1 2">
    <name type="scientific">Hypoxylon rubiginosum</name>
    <dbReference type="NCBI Taxonomy" id="110542"/>
    <lineage>
        <taxon>Eukaryota</taxon>
        <taxon>Fungi</taxon>
        <taxon>Dikarya</taxon>
        <taxon>Ascomycota</taxon>
        <taxon>Pezizomycotina</taxon>
        <taxon>Sordariomycetes</taxon>
        <taxon>Xylariomycetidae</taxon>
        <taxon>Xylariales</taxon>
        <taxon>Hypoxylaceae</taxon>
        <taxon>Hypoxylon</taxon>
    </lineage>
</organism>
<gene>
    <name evidence="1" type="ORF">F4821DRAFT_257367</name>
</gene>
<comment type="caution">
    <text evidence="1">The sequence shown here is derived from an EMBL/GenBank/DDBJ whole genome shotgun (WGS) entry which is preliminary data.</text>
</comment>
<evidence type="ECO:0000313" key="1">
    <source>
        <dbReference type="EMBL" id="KAI6089217.1"/>
    </source>
</evidence>
<protein>
    <submittedName>
        <fullName evidence="1">Uncharacterized protein</fullName>
    </submittedName>
</protein>
<name>A0ACC0D9J9_9PEZI</name>